<dbReference type="RefSeq" id="WP_202921759.1">
    <property type="nucleotide sequence ID" value="NZ_CP036274.1"/>
</dbReference>
<dbReference type="PIRSF" id="PIRSF005644">
    <property type="entry name" value="Hdrgns_mtr_HypE"/>
    <property type="match status" value="1"/>
</dbReference>
<dbReference type="InterPro" id="IPR036921">
    <property type="entry name" value="PurM-like_N_sf"/>
</dbReference>
<organism evidence="4 5">
    <name type="scientific">Anatilimnocola aggregata</name>
    <dbReference type="NCBI Taxonomy" id="2528021"/>
    <lineage>
        <taxon>Bacteria</taxon>
        <taxon>Pseudomonadati</taxon>
        <taxon>Planctomycetota</taxon>
        <taxon>Planctomycetia</taxon>
        <taxon>Pirellulales</taxon>
        <taxon>Pirellulaceae</taxon>
        <taxon>Anatilimnocola</taxon>
    </lineage>
</organism>
<dbReference type="EMBL" id="CP036274">
    <property type="protein sequence ID" value="QDU27207.1"/>
    <property type="molecule type" value="Genomic_DNA"/>
</dbReference>
<sequence>MPPESVSRTNNEGLSCPIELNRDVPHVTLAHGDGGRLTRQLVREHITNRLANVHLQSLDDAACLPQPVGPLAVTTDSFVVTPLFFPGGDIGSLAVYGTVNDLAVSGAHPCWLTLALILEEGLPLAVLDQVIASVASAARRSDVAIVAGDTKVVPRGAVDGLFINTTGIGVFHSPVPAGPKSLTPGDELIISGPVGQHGIAVMAARERLSFDPAPHSDSLPLVKPIRVLREQLGSRVKAMRDATRGGVAAVLHEWAEAARVTLAVEQATFPMPDELRGLSELLGVDPLYFAGEGVFLLAVEPGACEAALAILRCHPESKLAARVGEVQAQQRFPVTIRRALGTTQPLDEPTTALLPRIC</sequence>
<dbReference type="GO" id="GO:0051604">
    <property type="term" value="P:protein maturation"/>
    <property type="evidence" value="ECO:0007669"/>
    <property type="project" value="TreeGrafter"/>
</dbReference>
<dbReference type="PANTHER" id="PTHR30303:SF0">
    <property type="entry name" value="CARBAMOYL DEHYDRATASE HYPE"/>
    <property type="match status" value="1"/>
</dbReference>
<dbReference type="KEGG" id="aagg:ETAA8_22920"/>
<evidence type="ECO:0000259" key="2">
    <source>
        <dbReference type="Pfam" id="PF00586"/>
    </source>
</evidence>
<dbReference type="InterPro" id="IPR016188">
    <property type="entry name" value="PurM-like_N"/>
</dbReference>
<dbReference type="SUPFAM" id="SSF55326">
    <property type="entry name" value="PurM N-terminal domain-like"/>
    <property type="match status" value="1"/>
</dbReference>
<comment type="similarity">
    <text evidence="1">Belongs to the HypE family.</text>
</comment>
<dbReference type="InterPro" id="IPR036676">
    <property type="entry name" value="PurM-like_C_sf"/>
</dbReference>
<dbReference type="CDD" id="cd02197">
    <property type="entry name" value="HypE"/>
    <property type="match status" value="1"/>
</dbReference>
<protein>
    <submittedName>
        <fullName evidence="4">Hydrogenase isoenzymes formation protein HypE</fullName>
    </submittedName>
</protein>
<feature type="domain" description="PurM-like C-terminal" evidence="3">
    <location>
        <begin position="184"/>
        <end position="334"/>
    </location>
</feature>
<dbReference type="AlphaFoldDB" id="A0A517YAE4"/>
<reference evidence="4 5" key="1">
    <citation type="submission" date="2019-02" db="EMBL/GenBank/DDBJ databases">
        <title>Deep-cultivation of Planctomycetes and their phenomic and genomic characterization uncovers novel biology.</title>
        <authorList>
            <person name="Wiegand S."/>
            <person name="Jogler M."/>
            <person name="Boedeker C."/>
            <person name="Pinto D."/>
            <person name="Vollmers J."/>
            <person name="Rivas-Marin E."/>
            <person name="Kohn T."/>
            <person name="Peeters S.H."/>
            <person name="Heuer A."/>
            <person name="Rast P."/>
            <person name="Oberbeckmann S."/>
            <person name="Bunk B."/>
            <person name="Jeske O."/>
            <person name="Meyerdierks A."/>
            <person name="Storesund J.E."/>
            <person name="Kallscheuer N."/>
            <person name="Luecker S."/>
            <person name="Lage O.M."/>
            <person name="Pohl T."/>
            <person name="Merkel B.J."/>
            <person name="Hornburger P."/>
            <person name="Mueller R.-W."/>
            <person name="Bruemmer F."/>
            <person name="Labrenz M."/>
            <person name="Spormann A.M."/>
            <person name="Op den Camp H."/>
            <person name="Overmann J."/>
            <person name="Amann R."/>
            <person name="Jetten M.S.M."/>
            <person name="Mascher T."/>
            <person name="Medema M.H."/>
            <person name="Devos D.P."/>
            <person name="Kaster A.-K."/>
            <person name="Ovreas L."/>
            <person name="Rohde M."/>
            <person name="Galperin M.Y."/>
            <person name="Jogler C."/>
        </authorList>
    </citation>
    <scope>NUCLEOTIDE SEQUENCE [LARGE SCALE GENOMIC DNA]</scope>
    <source>
        <strain evidence="4 5">ETA_A8</strain>
    </source>
</reference>
<name>A0A517YAE4_9BACT</name>
<gene>
    <name evidence="4" type="primary">hypE</name>
    <name evidence="4" type="ORF">ETAA8_22920</name>
</gene>
<evidence type="ECO:0000256" key="1">
    <source>
        <dbReference type="ARBA" id="ARBA00006243"/>
    </source>
</evidence>
<dbReference type="Proteomes" id="UP000315017">
    <property type="component" value="Chromosome"/>
</dbReference>
<feature type="domain" description="PurM-like N-terminal" evidence="2">
    <location>
        <begin position="59"/>
        <end position="170"/>
    </location>
</feature>
<dbReference type="NCBIfam" id="TIGR02124">
    <property type="entry name" value="hypE"/>
    <property type="match status" value="1"/>
</dbReference>
<dbReference type="Pfam" id="PF02769">
    <property type="entry name" value="AIRS_C"/>
    <property type="match status" value="1"/>
</dbReference>
<dbReference type="PANTHER" id="PTHR30303">
    <property type="entry name" value="HYDROGENASE ISOENZYMES FORMATION PROTEIN HYPE"/>
    <property type="match status" value="1"/>
</dbReference>
<keyword evidence="5" id="KW-1185">Reference proteome</keyword>
<dbReference type="Pfam" id="PF00586">
    <property type="entry name" value="AIRS"/>
    <property type="match status" value="1"/>
</dbReference>
<dbReference type="InterPro" id="IPR010918">
    <property type="entry name" value="PurM-like_C_dom"/>
</dbReference>
<dbReference type="Gene3D" id="3.30.1330.10">
    <property type="entry name" value="PurM-like, N-terminal domain"/>
    <property type="match status" value="1"/>
</dbReference>
<evidence type="ECO:0000313" key="4">
    <source>
        <dbReference type="EMBL" id="QDU27207.1"/>
    </source>
</evidence>
<evidence type="ECO:0000313" key="5">
    <source>
        <dbReference type="Proteomes" id="UP000315017"/>
    </source>
</evidence>
<dbReference type="SUPFAM" id="SSF56042">
    <property type="entry name" value="PurM C-terminal domain-like"/>
    <property type="match status" value="1"/>
</dbReference>
<evidence type="ECO:0000259" key="3">
    <source>
        <dbReference type="Pfam" id="PF02769"/>
    </source>
</evidence>
<dbReference type="InterPro" id="IPR011854">
    <property type="entry name" value="HypE"/>
</dbReference>
<proteinExistence type="inferred from homology"/>
<accession>A0A517YAE4</accession>
<dbReference type="Gene3D" id="3.90.650.10">
    <property type="entry name" value="PurM-like C-terminal domain"/>
    <property type="match status" value="1"/>
</dbReference>